<comment type="caution">
    <text evidence="2">The sequence shown here is derived from an EMBL/GenBank/DDBJ whole genome shotgun (WGS) entry which is preliminary data.</text>
</comment>
<accession>A0A9Q1GDX5</accession>
<dbReference type="EMBL" id="JAINUF010000001">
    <property type="protein sequence ID" value="KAJ8381771.1"/>
    <property type="molecule type" value="Genomic_DNA"/>
</dbReference>
<name>A0A9Q1GDX5_SYNKA</name>
<evidence type="ECO:0000313" key="3">
    <source>
        <dbReference type="Proteomes" id="UP001152622"/>
    </source>
</evidence>
<evidence type="ECO:0000256" key="1">
    <source>
        <dbReference type="SAM" id="MobiDB-lite"/>
    </source>
</evidence>
<feature type="region of interest" description="Disordered" evidence="1">
    <location>
        <begin position="19"/>
        <end position="62"/>
    </location>
</feature>
<dbReference type="AlphaFoldDB" id="A0A9Q1GDX5"/>
<reference evidence="2" key="1">
    <citation type="journal article" date="2023" name="Science">
        <title>Genome structures resolve the early diversification of teleost fishes.</title>
        <authorList>
            <person name="Parey E."/>
            <person name="Louis A."/>
            <person name="Montfort J."/>
            <person name="Bouchez O."/>
            <person name="Roques C."/>
            <person name="Iampietro C."/>
            <person name="Lluch J."/>
            <person name="Castinel A."/>
            <person name="Donnadieu C."/>
            <person name="Desvignes T."/>
            <person name="Floi Bucao C."/>
            <person name="Jouanno E."/>
            <person name="Wen M."/>
            <person name="Mejri S."/>
            <person name="Dirks R."/>
            <person name="Jansen H."/>
            <person name="Henkel C."/>
            <person name="Chen W.J."/>
            <person name="Zahm M."/>
            <person name="Cabau C."/>
            <person name="Klopp C."/>
            <person name="Thompson A.W."/>
            <person name="Robinson-Rechavi M."/>
            <person name="Braasch I."/>
            <person name="Lecointre G."/>
            <person name="Bobe J."/>
            <person name="Postlethwait J.H."/>
            <person name="Berthelot C."/>
            <person name="Roest Crollius H."/>
            <person name="Guiguen Y."/>
        </authorList>
    </citation>
    <scope>NUCLEOTIDE SEQUENCE</scope>
    <source>
        <strain evidence="2">WJC10195</strain>
    </source>
</reference>
<protein>
    <submittedName>
        <fullName evidence="2">Uncharacterized protein</fullName>
    </submittedName>
</protein>
<proteinExistence type="predicted"/>
<evidence type="ECO:0000313" key="2">
    <source>
        <dbReference type="EMBL" id="KAJ8381771.1"/>
    </source>
</evidence>
<sequence length="135" mass="14721">MKRSLAFALSPQSWRGLKATATTSVMTQRRGRCRRSSARRQHNAADSRNQLEPGTGGGVLHTRQIPFPIAGEVLNRAHQGTHTFPRCVPTSTQPKTTHAPPPPHHSKEPEAKALELSLWLQLKGCCTQALASSSP</sequence>
<keyword evidence="3" id="KW-1185">Reference proteome</keyword>
<gene>
    <name evidence="2" type="ORF">SKAU_G00025490</name>
</gene>
<feature type="compositionally biased region" description="Basic residues" evidence="1">
    <location>
        <begin position="29"/>
        <end position="42"/>
    </location>
</feature>
<feature type="region of interest" description="Disordered" evidence="1">
    <location>
        <begin position="81"/>
        <end position="109"/>
    </location>
</feature>
<organism evidence="2 3">
    <name type="scientific">Synaphobranchus kaupii</name>
    <name type="common">Kaup's arrowtooth eel</name>
    <dbReference type="NCBI Taxonomy" id="118154"/>
    <lineage>
        <taxon>Eukaryota</taxon>
        <taxon>Metazoa</taxon>
        <taxon>Chordata</taxon>
        <taxon>Craniata</taxon>
        <taxon>Vertebrata</taxon>
        <taxon>Euteleostomi</taxon>
        <taxon>Actinopterygii</taxon>
        <taxon>Neopterygii</taxon>
        <taxon>Teleostei</taxon>
        <taxon>Anguilliformes</taxon>
        <taxon>Synaphobranchidae</taxon>
        <taxon>Synaphobranchus</taxon>
    </lineage>
</organism>
<dbReference type="Proteomes" id="UP001152622">
    <property type="component" value="Chromosome 1"/>
</dbReference>